<feature type="transmembrane region" description="Helical" evidence="10">
    <location>
        <begin position="396"/>
        <end position="419"/>
    </location>
</feature>
<dbReference type="Pfam" id="PF01299">
    <property type="entry name" value="Lamp2-like_luminal"/>
    <property type="match status" value="1"/>
</dbReference>
<reference evidence="13 14" key="1">
    <citation type="journal article" date="2022" name="Gigascience">
        <title>A chromosome-level genome assembly and annotation of the desert horned lizard, Phrynosoma platyrhinos, provides insight into chromosomal rearrangements among reptiles.</title>
        <authorList>
            <person name="Koochekian N."/>
            <person name="Ascanio A."/>
            <person name="Farleigh K."/>
            <person name="Card D.C."/>
            <person name="Schield D.R."/>
            <person name="Castoe T.A."/>
            <person name="Jezkova T."/>
        </authorList>
    </citation>
    <scope>NUCLEOTIDE SEQUENCE [LARGE SCALE GENOMIC DNA]</scope>
    <source>
        <strain evidence="13">NK-2021</strain>
    </source>
</reference>
<gene>
    <name evidence="13" type="ORF">JD844_007697</name>
</gene>
<keyword evidence="8" id="KW-1015">Disulfide bond</keyword>
<evidence type="ECO:0000256" key="6">
    <source>
        <dbReference type="ARBA" id="ARBA00023136"/>
    </source>
</evidence>
<keyword evidence="3 11" id="KW-0732">Signal</keyword>
<proteinExistence type="inferred from homology"/>
<dbReference type="PRINTS" id="PR00336">
    <property type="entry name" value="LYSASSOCTDMP"/>
</dbReference>
<dbReference type="InterPro" id="IPR048528">
    <property type="entry name" value="Lamp2-like_luminal"/>
</dbReference>
<comment type="caution">
    <text evidence="8">Lacks conserved residue(s) required for the propagation of feature annotation.</text>
</comment>
<accession>A0ABQ7T389</accession>
<evidence type="ECO:0000256" key="9">
    <source>
        <dbReference type="SAM" id="MobiDB-lite"/>
    </source>
</evidence>
<organism evidence="13 14">
    <name type="scientific">Phrynosoma platyrhinos</name>
    <name type="common">Desert horned lizard</name>
    <dbReference type="NCBI Taxonomy" id="52577"/>
    <lineage>
        <taxon>Eukaryota</taxon>
        <taxon>Metazoa</taxon>
        <taxon>Chordata</taxon>
        <taxon>Craniata</taxon>
        <taxon>Vertebrata</taxon>
        <taxon>Euteleostomi</taxon>
        <taxon>Lepidosauria</taxon>
        <taxon>Squamata</taxon>
        <taxon>Bifurcata</taxon>
        <taxon>Unidentata</taxon>
        <taxon>Episquamata</taxon>
        <taxon>Toxicofera</taxon>
        <taxon>Iguania</taxon>
        <taxon>Phrynosomatidae</taxon>
        <taxon>Phrynosomatinae</taxon>
        <taxon>Phrynosoma</taxon>
    </lineage>
</organism>
<evidence type="ECO:0000256" key="7">
    <source>
        <dbReference type="ARBA" id="ARBA00023180"/>
    </source>
</evidence>
<keyword evidence="4" id="KW-0967">Endosome</keyword>
<evidence type="ECO:0000256" key="10">
    <source>
        <dbReference type="SAM" id="Phobius"/>
    </source>
</evidence>
<comment type="caution">
    <text evidence="13">The sequence shown here is derived from an EMBL/GenBank/DDBJ whole genome shotgun (WGS) entry which is preliminary data.</text>
</comment>
<dbReference type="PANTHER" id="PTHR11506">
    <property type="entry name" value="LYSOSOME-ASSOCIATED MEMBRANE GLYCOPROTEIN"/>
    <property type="match status" value="1"/>
</dbReference>
<evidence type="ECO:0000256" key="2">
    <source>
        <dbReference type="ARBA" id="ARBA00022692"/>
    </source>
</evidence>
<dbReference type="PROSITE" id="PS51407">
    <property type="entry name" value="LAMP_3"/>
    <property type="match status" value="1"/>
</dbReference>
<dbReference type="InterPro" id="IPR002000">
    <property type="entry name" value="Lysosome-assoc_membr_glycop"/>
</dbReference>
<feature type="disulfide bond" evidence="8">
    <location>
        <begin position="351"/>
        <end position="388"/>
    </location>
</feature>
<feature type="signal peptide" evidence="11">
    <location>
        <begin position="1"/>
        <end position="22"/>
    </location>
</feature>
<sequence length="430" mass="46090">MTWQNLLVECLLITASANLSRGSKMLGNGMKSKADHQSNTLSLLSNHFFTTPPYSQAQASSTQLVHAMSQLANKATHSTPKEKEIATEPMPSSANKIAGHIQAKATVAPKMTSAKSTGQHTVYPVVKAAVVARKTVNQSEPLVDPTETHRDSRKTLAAERATLISEPPNNQKATTLILPVMMATMSKTASKTSDNHTAQPTTKRTSGMAHSNRTSAVFTAPMPTTPLGPTLAPKPSPAATGAYRVSNGTADCVKALMSLTMIAKNRKTNNMEYFNIDPNATQTTGICGASLSVLKISFQGGFVSFTFNKNGEVYYVSVIEATLTVPSEGSMYTGIKSDELFSVQVGNCFKCTGLQTVDMSDDLQLLMANSQLQAFDIIGDRFGTVEECALDRNKKLIPAMVTFSLVGLIVILIIASAIYRRKPASGYDPI</sequence>
<evidence type="ECO:0000256" key="3">
    <source>
        <dbReference type="ARBA" id="ARBA00022729"/>
    </source>
</evidence>
<evidence type="ECO:0000313" key="13">
    <source>
        <dbReference type="EMBL" id="KAH0624190.1"/>
    </source>
</evidence>
<dbReference type="PANTHER" id="PTHR11506:SF30">
    <property type="entry name" value="LYSOSOME-ASSOCIATED MEMBRANE GLYCOPROTEIN 3"/>
    <property type="match status" value="1"/>
</dbReference>
<evidence type="ECO:0000256" key="1">
    <source>
        <dbReference type="ARBA" id="ARBA00004530"/>
    </source>
</evidence>
<keyword evidence="7" id="KW-0325">Glycoprotein</keyword>
<evidence type="ECO:0000256" key="8">
    <source>
        <dbReference type="PROSITE-ProRule" id="PRU00740"/>
    </source>
</evidence>
<keyword evidence="14" id="KW-1185">Reference proteome</keyword>
<keyword evidence="5 10" id="KW-1133">Transmembrane helix</keyword>
<evidence type="ECO:0000259" key="12">
    <source>
        <dbReference type="Pfam" id="PF01299"/>
    </source>
</evidence>
<comment type="similarity">
    <text evidence="8">Belongs to the LAMP family.</text>
</comment>
<evidence type="ECO:0000256" key="4">
    <source>
        <dbReference type="ARBA" id="ARBA00022753"/>
    </source>
</evidence>
<dbReference type="Gene3D" id="2.40.160.110">
    <property type="match status" value="1"/>
</dbReference>
<name>A0ABQ7T389_PHRPL</name>
<dbReference type="Proteomes" id="UP000826234">
    <property type="component" value="Unassembled WGS sequence"/>
</dbReference>
<keyword evidence="6 8" id="KW-0472">Membrane</keyword>
<evidence type="ECO:0000313" key="14">
    <source>
        <dbReference type="Proteomes" id="UP000826234"/>
    </source>
</evidence>
<feature type="region of interest" description="Disordered" evidence="9">
    <location>
        <begin position="188"/>
        <end position="211"/>
    </location>
</feature>
<feature type="domain" description="Lysosome-associated membrane glycoprotein 2-like luminal" evidence="12">
    <location>
        <begin position="239"/>
        <end position="377"/>
    </location>
</feature>
<dbReference type="EMBL" id="JAIPUX010001880">
    <property type="protein sequence ID" value="KAH0624190.1"/>
    <property type="molecule type" value="Genomic_DNA"/>
</dbReference>
<protein>
    <recommendedName>
        <fullName evidence="12">Lysosome-associated membrane glycoprotein 2-like luminal domain-containing protein</fullName>
    </recommendedName>
</protein>
<feature type="chain" id="PRO_5046418794" description="Lysosome-associated membrane glycoprotein 2-like luminal domain-containing protein" evidence="11">
    <location>
        <begin position="23"/>
        <end position="430"/>
    </location>
</feature>
<comment type="subcellular location">
    <subcellularLocation>
        <location evidence="1">Endosome membrane</location>
        <topology evidence="1">Single-pass type I membrane protein</topology>
    </subcellularLocation>
    <subcellularLocation>
        <location evidence="8">Lysosome membrane</location>
        <topology evidence="8">Single-pass type I membrane protein</topology>
    </subcellularLocation>
</comment>
<keyword evidence="2 8" id="KW-0812">Transmembrane</keyword>
<evidence type="ECO:0000256" key="11">
    <source>
        <dbReference type="SAM" id="SignalP"/>
    </source>
</evidence>
<evidence type="ECO:0000256" key="5">
    <source>
        <dbReference type="ARBA" id="ARBA00022989"/>
    </source>
</evidence>
<keyword evidence="8" id="KW-0458">Lysosome</keyword>